<dbReference type="OrthoDB" id="3486002at2"/>
<proteinExistence type="predicted"/>
<accession>A0A2T0PVH5</accession>
<dbReference type="Proteomes" id="UP000237846">
    <property type="component" value="Unassembled WGS sequence"/>
</dbReference>
<reference evidence="1 2" key="1">
    <citation type="submission" date="2018-03" db="EMBL/GenBank/DDBJ databases">
        <title>Genomic Encyclopedia of Archaeal and Bacterial Type Strains, Phase II (KMG-II): from individual species to whole genera.</title>
        <authorList>
            <person name="Goeker M."/>
        </authorList>
    </citation>
    <scope>NUCLEOTIDE SEQUENCE [LARGE SCALE GENOMIC DNA]</scope>
    <source>
        <strain evidence="1 2">DSM 45601</strain>
    </source>
</reference>
<gene>
    <name evidence="1" type="ORF">CLV72_109141</name>
</gene>
<comment type="caution">
    <text evidence="1">The sequence shown here is derived from an EMBL/GenBank/DDBJ whole genome shotgun (WGS) entry which is preliminary data.</text>
</comment>
<evidence type="ECO:0000313" key="1">
    <source>
        <dbReference type="EMBL" id="PRX95532.1"/>
    </source>
</evidence>
<dbReference type="AlphaFoldDB" id="A0A2T0PVH5"/>
<dbReference type="RefSeq" id="WP_106251678.1">
    <property type="nucleotide sequence ID" value="NZ_PVZC01000009.1"/>
</dbReference>
<keyword evidence="2" id="KW-1185">Reference proteome</keyword>
<dbReference type="EMBL" id="PVZC01000009">
    <property type="protein sequence ID" value="PRX95532.1"/>
    <property type="molecule type" value="Genomic_DNA"/>
</dbReference>
<sequence length="81" mass="9059">MPTYRVQLTDGTQRTVDALRVRADSRSLLLENRTAGVWSPVLCLGLDQVSRVQRRLNESDGSWTWLTESVPSAVTGIKSWA</sequence>
<evidence type="ECO:0000313" key="2">
    <source>
        <dbReference type="Proteomes" id="UP000237846"/>
    </source>
</evidence>
<protein>
    <submittedName>
        <fullName evidence="1">Uncharacterized protein</fullName>
    </submittedName>
</protein>
<name>A0A2T0PVH5_9ACTN</name>
<organism evidence="1 2">
    <name type="scientific">Allonocardiopsis opalescens</name>
    <dbReference type="NCBI Taxonomy" id="1144618"/>
    <lineage>
        <taxon>Bacteria</taxon>
        <taxon>Bacillati</taxon>
        <taxon>Actinomycetota</taxon>
        <taxon>Actinomycetes</taxon>
        <taxon>Streptosporangiales</taxon>
        <taxon>Allonocardiopsis</taxon>
    </lineage>
</organism>